<dbReference type="Gene3D" id="1.10.10.10">
    <property type="entry name" value="Winged helix-like DNA-binding domain superfamily/Winged helix DNA-binding domain"/>
    <property type="match status" value="1"/>
</dbReference>
<dbReference type="GO" id="GO:0003700">
    <property type="term" value="F:DNA-binding transcription factor activity"/>
    <property type="evidence" value="ECO:0007669"/>
    <property type="project" value="InterPro"/>
</dbReference>
<dbReference type="PROSITE" id="PS01117">
    <property type="entry name" value="HTH_MARR_1"/>
    <property type="match status" value="1"/>
</dbReference>
<dbReference type="InterPro" id="IPR000835">
    <property type="entry name" value="HTH_MarR-typ"/>
</dbReference>
<dbReference type="PANTHER" id="PTHR42756:SF1">
    <property type="entry name" value="TRANSCRIPTIONAL REPRESSOR OF EMRAB OPERON"/>
    <property type="match status" value="1"/>
</dbReference>
<dbReference type="EMBL" id="CP014145">
    <property type="protein sequence ID" value="AMB58528.1"/>
    <property type="molecule type" value="Genomic_DNA"/>
</dbReference>
<dbReference type="SUPFAM" id="SSF46785">
    <property type="entry name" value="Winged helix' DNA-binding domain"/>
    <property type="match status" value="1"/>
</dbReference>
<evidence type="ECO:0000313" key="6">
    <source>
        <dbReference type="Proteomes" id="UP000058305"/>
    </source>
</evidence>
<keyword evidence="2" id="KW-0238">DNA-binding</keyword>
<dbReference type="SMART" id="SM00347">
    <property type="entry name" value="HTH_MARR"/>
    <property type="match status" value="1"/>
</dbReference>
<evidence type="ECO:0000313" key="5">
    <source>
        <dbReference type="EMBL" id="AMB58528.1"/>
    </source>
</evidence>
<dbReference type="RefSeq" id="WP_067227218.1">
    <property type="nucleotide sequence ID" value="NZ_CP014145.1"/>
</dbReference>
<organism evidence="5 6">
    <name type="scientific">Microterricola viridarii</name>
    <dbReference type="NCBI Taxonomy" id="412690"/>
    <lineage>
        <taxon>Bacteria</taxon>
        <taxon>Bacillati</taxon>
        <taxon>Actinomycetota</taxon>
        <taxon>Actinomycetes</taxon>
        <taxon>Micrococcales</taxon>
        <taxon>Microbacteriaceae</taxon>
        <taxon>Microterricola</taxon>
    </lineage>
</organism>
<dbReference type="PRINTS" id="PR00598">
    <property type="entry name" value="HTHMARR"/>
</dbReference>
<dbReference type="GO" id="GO:0003677">
    <property type="term" value="F:DNA binding"/>
    <property type="evidence" value="ECO:0007669"/>
    <property type="project" value="UniProtKB-KW"/>
</dbReference>
<accession>A0A0X8E373</accession>
<dbReference type="InterPro" id="IPR023187">
    <property type="entry name" value="Tscrpt_reg_MarR-type_CS"/>
</dbReference>
<gene>
    <name evidence="5" type="ORF">AWU67_06280</name>
</gene>
<proteinExistence type="predicted"/>
<feature type="domain" description="HTH marR-type" evidence="4">
    <location>
        <begin position="6"/>
        <end position="138"/>
    </location>
</feature>
<dbReference type="OrthoDB" id="162531at2"/>
<evidence type="ECO:0000259" key="4">
    <source>
        <dbReference type="PROSITE" id="PS50995"/>
    </source>
</evidence>
<dbReference type="Proteomes" id="UP000058305">
    <property type="component" value="Chromosome"/>
</dbReference>
<protein>
    <recommendedName>
        <fullName evidence="4">HTH marR-type domain-containing protein</fullName>
    </recommendedName>
</protein>
<name>A0A0X8E373_9MICO</name>
<reference evidence="5 6" key="1">
    <citation type="journal article" date="2016" name="J. Biotechnol.">
        <title>First complete genome sequence of a species in the genus Microterricola, an extremophilic cold active enzyme producing bacterial strain ERGS5:02 isolated from Sikkim Himalaya.</title>
        <authorList>
            <person name="Himanshu"/>
            <person name="Swarnkar M.K."/>
            <person name="Singh D."/>
            <person name="Kumar R."/>
        </authorList>
    </citation>
    <scope>NUCLEOTIDE SEQUENCE [LARGE SCALE GENOMIC DNA]</scope>
    <source>
        <strain evidence="5 6">ERGS5:02</strain>
    </source>
</reference>
<dbReference type="Pfam" id="PF12802">
    <property type="entry name" value="MarR_2"/>
    <property type="match status" value="1"/>
</dbReference>
<evidence type="ECO:0000256" key="2">
    <source>
        <dbReference type="ARBA" id="ARBA00023125"/>
    </source>
</evidence>
<dbReference type="PANTHER" id="PTHR42756">
    <property type="entry name" value="TRANSCRIPTIONAL REGULATOR, MARR"/>
    <property type="match status" value="1"/>
</dbReference>
<keyword evidence="1" id="KW-0805">Transcription regulation</keyword>
<dbReference type="InterPro" id="IPR036390">
    <property type="entry name" value="WH_DNA-bd_sf"/>
</dbReference>
<reference evidence="6" key="2">
    <citation type="submission" date="2016-01" db="EMBL/GenBank/DDBJ databases">
        <title>First complete genome sequence of a species in the genus Microterricola, an extremophilic cold active enzyme producing strain ERGS5:02 isolated from Sikkim Himalaya.</title>
        <authorList>
            <person name="Kumar R."/>
            <person name="Singh D."/>
            <person name="Swarnkar M.K."/>
        </authorList>
    </citation>
    <scope>NUCLEOTIDE SEQUENCE [LARGE SCALE GENOMIC DNA]</scope>
    <source>
        <strain evidence="6">ERGS5:02</strain>
    </source>
</reference>
<evidence type="ECO:0000256" key="1">
    <source>
        <dbReference type="ARBA" id="ARBA00023015"/>
    </source>
</evidence>
<keyword evidence="6" id="KW-1185">Reference proteome</keyword>
<dbReference type="PROSITE" id="PS50995">
    <property type="entry name" value="HTH_MARR_2"/>
    <property type="match status" value="1"/>
</dbReference>
<dbReference type="InterPro" id="IPR036388">
    <property type="entry name" value="WH-like_DNA-bd_sf"/>
</dbReference>
<dbReference type="KEGG" id="mvd:AWU67_06280"/>
<keyword evidence="3" id="KW-0804">Transcription</keyword>
<sequence length="149" mass="16251">MTDVDSLGALDRMQQLAVLLGRDRDESLARHGISSSRAPVLWVISAAGPRTQRELAESLRVSARNVTGLVDALVADGFVSREPHPRDRRATLVTLTATGKALVATIAKEQTRFTKMLFADWDRADLEPFARGLDRVVRSLRDSARGGSA</sequence>
<evidence type="ECO:0000256" key="3">
    <source>
        <dbReference type="ARBA" id="ARBA00023163"/>
    </source>
</evidence>
<dbReference type="AlphaFoldDB" id="A0A0X8E373"/>